<dbReference type="PROSITE" id="PS51318">
    <property type="entry name" value="TAT"/>
    <property type="match status" value="1"/>
</dbReference>
<feature type="region of interest" description="Disordered" evidence="1">
    <location>
        <begin position="38"/>
        <end position="59"/>
    </location>
</feature>
<feature type="chain" id="PRO_5039245305" evidence="2">
    <location>
        <begin position="37"/>
        <end position="143"/>
    </location>
</feature>
<organism evidence="3 4">
    <name type="scientific">Clavibacter tessellarius</name>
    <dbReference type="NCBI Taxonomy" id="31965"/>
    <lineage>
        <taxon>Bacteria</taxon>
        <taxon>Bacillati</taxon>
        <taxon>Actinomycetota</taxon>
        <taxon>Actinomycetes</taxon>
        <taxon>Micrococcales</taxon>
        <taxon>Microbacteriaceae</taxon>
        <taxon>Clavibacter</taxon>
    </lineage>
</organism>
<proteinExistence type="predicted"/>
<dbReference type="AlphaFoldDB" id="A0A154V450"/>
<name>A0A154V450_9MICO</name>
<reference evidence="3 4" key="1">
    <citation type="submission" date="2016-01" db="EMBL/GenBank/DDBJ databases">
        <title>Draft genome sequence of Clavibacter michiganensis subsp. tessellarius DOAB 609.</title>
        <authorList>
            <person name="Tambong J.T."/>
        </authorList>
    </citation>
    <scope>NUCLEOTIDE SEQUENCE [LARGE SCALE GENOMIC DNA]</scope>
    <source>
        <strain evidence="3 4">DOAB 609</strain>
    </source>
</reference>
<dbReference type="STRING" id="31965.AWH51_04750"/>
<dbReference type="Proteomes" id="UP000076218">
    <property type="component" value="Unassembled WGS sequence"/>
</dbReference>
<dbReference type="RefSeq" id="WP_063070618.1">
    <property type="nucleotide sequence ID" value="NZ_LQXA01000013.1"/>
</dbReference>
<sequence length="143" mass="14605">MSSRLTTTPPSTTRRLLATAALAAVLGLGVSMSAPAGSASAAPAASTSSSAAQADPIAASQADPIERTFYVSPRAVDNIKSGTLQPRALAGLICTRFHSGLGCVESLTLVLRGGPGTTDPRTCQRGQGFTISYFSTHRSHCGR</sequence>
<evidence type="ECO:0000256" key="1">
    <source>
        <dbReference type="SAM" id="MobiDB-lite"/>
    </source>
</evidence>
<accession>A0A154V450</accession>
<evidence type="ECO:0000256" key="2">
    <source>
        <dbReference type="SAM" id="SignalP"/>
    </source>
</evidence>
<gene>
    <name evidence="3" type="ORF">AWH51_04750</name>
</gene>
<protein>
    <submittedName>
        <fullName evidence="3">Uncharacterized protein</fullName>
    </submittedName>
</protein>
<dbReference type="EMBL" id="LQXA01000013">
    <property type="protein sequence ID" value="KZC96097.1"/>
    <property type="molecule type" value="Genomic_DNA"/>
</dbReference>
<evidence type="ECO:0000313" key="4">
    <source>
        <dbReference type="Proteomes" id="UP000076218"/>
    </source>
</evidence>
<dbReference type="InterPro" id="IPR006311">
    <property type="entry name" value="TAT_signal"/>
</dbReference>
<feature type="signal peptide" evidence="2">
    <location>
        <begin position="1"/>
        <end position="36"/>
    </location>
</feature>
<evidence type="ECO:0000313" key="3">
    <source>
        <dbReference type="EMBL" id="KZC96097.1"/>
    </source>
</evidence>
<dbReference type="OrthoDB" id="9937181at2"/>
<keyword evidence="2" id="KW-0732">Signal</keyword>
<comment type="caution">
    <text evidence="3">The sequence shown here is derived from an EMBL/GenBank/DDBJ whole genome shotgun (WGS) entry which is preliminary data.</text>
</comment>